<reference evidence="2" key="1">
    <citation type="submission" date="2024-07" db="EMBL/GenBank/DDBJ databases">
        <title>Complete genome sequence of Prevotella sp. YM-2024 GTC17254.</title>
        <authorList>
            <person name="Hayashi M."/>
            <person name="Muto Y."/>
            <person name="Tanaka K."/>
            <person name="Niwa H."/>
        </authorList>
    </citation>
    <scope>NUCLEOTIDE SEQUENCE</scope>
    <source>
        <strain evidence="2">GTC17254</strain>
    </source>
</reference>
<sequence>MTNQTRKDNLKKTALYGRMKQMTQYLDQYYLDAFIGFVPGGIGDTIAALFSLVHIYFSLFKLRSIPLTLAILNNTLRDVLLGLIPFYIGNVADFFHRANSKNMQLVDGFINDDKAIINEVNRKAALSVLTLVVLILMIIGMIWGLIWLAKQIYLIW</sequence>
<feature type="transmembrane region" description="Helical" evidence="1">
    <location>
        <begin position="29"/>
        <end position="59"/>
    </location>
</feature>
<organism evidence="2">
    <name type="scientific">Prevotella sp. GTC17254</name>
    <dbReference type="NCBI Taxonomy" id="3236794"/>
    <lineage>
        <taxon>Bacteria</taxon>
        <taxon>Pseudomonadati</taxon>
        <taxon>Bacteroidota</taxon>
        <taxon>Bacteroidia</taxon>
        <taxon>Bacteroidales</taxon>
        <taxon>Prevotellaceae</taxon>
        <taxon>Prevotella</taxon>
    </lineage>
</organism>
<dbReference type="AlphaFoldDB" id="A0AB33IVR1"/>
<gene>
    <name evidence="2" type="ORF">GTC17254_09460</name>
</gene>
<keyword evidence="1" id="KW-0472">Membrane</keyword>
<dbReference type="Pfam" id="PF13430">
    <property type="entry name" value="DUF4112"/>
    <property type="match status" value="1"/>
</dbReference>
<dbReference type="EMBL" id="AP035786">
    <property type="protein sequence ID" value="BFO73349.1"/>
    <property type="molecule type" value="Genomic_DNA"/>
</dbReference>
<dbReference type="InterPro" id="IPR025187">
    <property type="entry name" value="DUF4112"/>
</dbReference>
<evidence type="ECO:0000256" key="1">
    <source>
        <dbReference type="SAM" id="Phobius"/>
    </source>
</evidence>
<evidence type="ECO:0000313" key="2">
    <source>
        <dbReference type="EMBL" id="BFO73349.1"/>
    </source>
</evidence>
<keyword evidence="1" id="KW-1133">Transmembrane helix</keyword>
<protein>
    <recommendedName>
        <fullName evidence="3">DUF4112 domain-containing protein</fullName>
    </recommendedName>
</protein>
<feature type="transmembrane region" description="Helical" evidence="1">
    <location>
        <begin position="124"/>
        <end position="149"/>
    </location>
</feature>
<name>A0AB33IVR1_9BACT</name>
<proteinExistence type="predicted"/>
<accession>A0AB33IVR1</accession>
<keyword evidence="1" id="KW-0812">Transmembrane</keyword>
<feature type="transmembrane region" description="Helical" evidence="1">
    <location>
        <begin position="79"/>
        <end position="95"/>
    </location>
</feature>
<evidence type="ECO:0008006" key="3">
    <source>
        <dbReference type="Google" id="ProtNLM"/>
    </source>
</evidence>